<name>I0Z991_COCSC</name>
<organism evidence="4 5">
    <name type="scientific">Coccomyxa subellipsoidea (strain C-169)</name>
    <name type="common">Green microalga</name>
    <dbReference type="NCBI Taxonomy" id="574566"/>
    <lineage>
        <taxon>Eukaryota</taxon>
        <taxon>Viridiplantae</taxon>
        <taxon>Chlorophyta</taxon>
        <taxon>core chlorophytes</taxon>
        <taxon>Trebouxiophyceae</taxon>
        <taxon>Trebouxiophyceae incertae sedis</taxon>
        <taxon>Coccomyxaceae</taxon>
        <taxon>Coccomyxa</taxon>
        <taxon>Coccomyxa subellipsoidea</taxon>
    </lineage>
</organism>
<proteinExistence type="predicted"/>
<dbReference type="Gene3D" id="2.160.20.120">
    <property type="match status" value="1"/>
</dbReference>
<evidence type="ECO:0000313" key="5">
    <source>
        <dbReference type="Proteomes" id="UP000007264"/>
    </source>
</evidence>
<feature type="compositionally biased region" description="Gly residues" evidence="1">
    <location>
        <begin position="359"/>
        <end position="376"/>
    </location>
</feature>
<gene>
    <name evidence="4" type="ORF">COCSUDRAFT_52098</name>
</gene>
<reference evidence="4 5" key="1">
    <citation type="journal article" date="2012" name="Genome Biol.">
        <title>The genome of the polar eukaryotic microalga coccomyxa subellipsoidea reveals traits of cold adaptation.</title>
        <authorList>
            <person name="Blanc G."/>
            <person name="Agarkova I."/>
            <person name="Grimwood J."/>
            <person name="Kuo A."/>
            <person name="Brueggeman A."/>
            <person name="Dunigan D."/>
            <person name="Gurnon J."/>
            <person name="Ladunga I."/>
            <person name="Lindquist E."/>
            <person name="Lucas S."/>
            <person name="Pangilinan J."/>
            <person name="Proschold T."/>
            <person name="Salamov A."/>
            <person name="Schmutz J."/>
            <person name="Weeks D."/>
            <person name="Yamada T."/>
            <person name="Claverie J.M."/>
            <person name="Grigoriev I."/>
            <person name="Van Etten J."/>
            <person name="Lomsadze A."/>
            <person name="Borodovsky M."/>
        </authorList>
    </citation>
    <scope>NUCLEOTIDE SEQUENCE [LARGE SCALE GENOMIC DNA]</scope>
    <source>
        <strain evidence="4 5">C-169</strain>
    </source>
</reference>
<evidence type="ECO:0000256" key="2">
    <source>
        <dbReference type="SAM" id="SignalP"/>
    </source>
</evidence>
<dbReference type="InterPro" id="IPR021255">
    <property type="entry name" value="DUF2807"/>
</dbReference>
<sequence length="413" mass="40692">MIQPGFKTVCMFCALLVSSSAQPTPGPSAEAGSQIGAPAPGPASSRVQTRDLTQSPFSRVALCAPFTVLVQPSEGYEVTIDADEAVKEAITTLIDGDTLLLESNAFTTTNPIKVTVGLPATALFAVTARGTFPAIVAPGFTTPKLTINAQGTSQLNVLGIDTGMLTLVNSGTGSSVVTGNITSAVMKNTGTGNIYVSGVNTSATITSSGTGDQYVLAANGNVQLTGSSTGLGKVIYNQGVCNVGGQSWVFGPTCRQVQFSMPDTSLSWSCGIQNTGRAACSGGSGSVITVSNCPASPVTYPAGVGQVSSYSLVDSKIGSVLGLDTNTAPAQAGAAASGAAPNTPLTVNGLANGVNNAGTGNGQGNGEGNSGAGNGNQNGNNNSGSLNGNGNGIGNVGNGNGVNNGNGNTNSQG</sequence>
<evidence type="ECO:0000256" key="1">
    <source>
        <dbReference type="SAM" id="MobiDB-lite"/>
    </source>
</evidence>
<dbReference type="EMBL" id="AGSI01000001">
    <property type="protein sequence ID" value="EIE27210.1"/>
    <property type="molecule type" value="Genomic_DNA"/>
</dbReference>
<feature type="region of interest" description="Disordered" evidence="1">
    <location>
        <begin position="23"/>
        <end position="49"/>
    </location>
</feature>
<dbReference type="KEGG" id="csl:COCSUDRAFT_52098"/>
<protein>
    <recommendedName>
        <fullName evidence="3">Putative auto-transporter adhesin head GIN domain-containing protein</fullName>
    </recommendedName>
</protein>
<dbReference type="RefSeq" id="XP_005651754.1">
    <property type="nucleotide sequence ID" value="XM_005651697.1"/>
</dbReference>
<feature type="region of interest" description="Disordered" evidence="1">
    <location>
        <begin position="350"/>
        <end position="413"/>
    </location>
</feature>
<evidence type="ECO:0000259" key="3">
    <source>
        <dbReference type="Pfam" id="PF10988"/>
    </source>
</evidence>
<dbReference type="AlphaFoldDB" id="I0Z991"/>
<accession>I0Z991</accession>
<comment type="caution">
    <text evidence="4">The sequence shown here is derived from an EMBL/GenBank/DDBJ whole genome shotgun (WGS) entry which is preliminary data.</text>
</comment>
<feature type="compositionally biased region" description="Gly residues" evidence="1">
    <location>
        <begin position="387"/>
        <end position="404"/>
    </location>
</feature>
<feature type="compositionally biased region" description="Low complexity" evidence="1">
    <location>
        <begin position="377"/>
        <end position="386"/>
    </location>
</feature>
<keyword evidence="2" id="KW-0732">Signal</keyword>
<dbReference type="Pfam" id="PF10988">
    <property type="entry name" value="DUF2807"/>
    <property type="match status" value="1"/>
</dbReference>
<feature type="domain" description="Putative auto-transporter adhesin head GIN" evidence="3">
    <location>
        <begin position="57"/>
        <end position="236"/>
    </location>
</feature>
<feature type="signal peptide" evidence="2">
    <location>
        <begin position="1"/>
        <end position="21"/>
    </location>
</feature>
<dbReference type="GeneID" id="17045225"/>
<dbReference type="OrthoDB" id="513588at2759"/>
<evidence type="ECO:0000313" key="4">
    <source>
        <dbReference type="EMBL" id="EIE27210.1"/>
    </source>
</evidence>
<dbReference type="Proteomes" id="UP000007264">
    <property type="component" value="Unassembled WGS sequence"/>
</dbReference>
<keyword evidence="5" id="KW-1185">Reference proteome</keyword>
<feature type="chain" id="PRO_5003636840" description="Putative auto-transporter adhesin head GIN domain-containing protein" evidence="2">
    <location>
        <begin position="22"/>
        <end position="413"/>
    </location>
</feature>
<dbReference type="STRING" id="574566.I0Z991"/>